<organism evidence="1 2">
    <name type="scientific">Kineosporia corallincola</name>
    <dbReference type="NCBI Taxonomy" id="2835133"/>
    <lineage>
        <taxon>Bacteria</taxon>
        <taxon>Bacillati</taxon>
        <taxon>Actinomycetota</taxon>
        <taxon>Actinomycetes</taxon>
        <taxon>Kineosporiales</taxon>
        <taxon>Kineosporiaceae</taxon>
        <taxon>Kineosporia</taxon>
    </lineage>
</organism>
<evidence type="ECO:0000313" key="2">
    <source>
        <dbReference type="Proteomes" id="UP001197247"/>
    </source>
</evidence>
<protein>
    <submittedName>
        <fullName evidence="1">Uncharacterized protein</fullName>
    </submittedName>
</protein>
<name>A0ABS5TMD4_9ACTN</name>
<sequence length="138" mass="15339">MMHNAPTGSPSGARRPPQIRIEVVTGPPGRLRRIHTNGLWWAGLPELFADPPAHFTAGTETDWALLTFLLAGGLVSLGQELLEAEDFDLEPHHDIFRGRPVQLWLDRHEAPDDDLERALGSVVDTVIRVECSLWAPPR</sequence>
<keyword evidence="2" id="KW-1185">Reference proteome</keyword>
<dbReference type="RefSeq" id="WP_214158671.1">
    <property type="nucleotide sequence ID" value="NZ_JAHBAY010000011.1"/>
</dbReference>
<reference evidence="1 2" key="1">
    <citation type="submission" date="2021-05" db="EMBL/GenBank/DDBJ databases">
        <title>Kineosporia and Streptomyces sp. nov. two new marine actinobacteria isolated from Coral.</title>
        <authorList>
            <person name="Buangrab K."/>
            <person name="Sutthacheep M."/>
            <person name="Yeemin T."/>
            <person name="Harunari E."/>
            <person name="Igarashi Y."/>
            <person name="Kanchanasin P."/>
            <person name="Tanasupawat S."/>
            <person name="Phongsopitanun W."/>
        </authorList>
    </citation>
    <scope>NUCLEOTIDE SEQUENCE [LARGE SCALE GENOMIC DNA]</scope>
    <source>
        <strain evidence="1 2">J2-2</strain>
    </source>
</reference>
<gene>
    <name evidence="1" type="ORF">KIH74_25180</name>
</gene>
<accession>A0ABS5TMD4</accession>
<dbReference type="Proteomes" id="UP001197247">
    <property type="component" value="Unassembled WGS sequence"/>
</dbReference>
<evidence type="ECO:0000313" key="1">
    <source>
        <dbReference type="EMBL" id="MBT0772263.1"/>
    </source>
</evidence>
<proteinExistence type="predicted"/>
<comment type="caution">
    <text evidence="1">The sequence shown here is derived from an EMBL/GenBank/DDBJ whole genome shotgun (WGS) entry which is preliminary data.</text>
</comment>
<dbReference type="EMBL" id="JAHBAY010000011">
    <property type="protein sequence ID" value="MBT0772263.1"/>
    <property type="molecule type" value="Genomic_DNA"/>
</dbReference>